<reference evidence="1 2" key="1">
    <citation type="journal article" date="2019" name="Front. Microbiol.">
        <title>Ammonia Oxidation by the Arctic Terrestrial Thaumarchaeote Candidatus Nitrosocosmicus arcticus Is Stimulated by Increasing Temperatures.</title>
        <authorList>
            <person name="Alves R.J.E."/>
            <person name="Kerou M."/>
            <person name="Zappe A."/>
            <person name="Bittner R."/>
            <person name="Abby S.S."/>
            <person name="Schmidt H.A."/>
            <person name="Pfeifer K."/>
            <person name="Schleper C."/>
        </authorList>
    </citation>
    <scope>NUCLEOTIDE SEQUENCE [LARGE SCALE GENOMIC DNA]</scope>
    <source>
        <strain evidence="1 2">Kfb</strain>
    </source>
</reference>
<comment type="caution">
    <text evidence="1">The sequence shown here is derived from an EMBL/GenBank/DDBJ whole genome shotgun (WGS) entry which is preliminary data.</text>
</comment>
<accession>A0A557SYZ5</accession>
<protein>
    <submittedName>
        <fullName evidence="1">Uncharacterized protein</fullName>
    </submittedName>
</protein>
<dbReference type="Proteomes" id="UP000315289">
    <property type="component" value="Unassembled WGS sequence"/>
</dbReference>
<dbReference type="EMBL" id="VOAH01000001">
    <property type="protein sequence ID" value="TVP41831.1"/>
    <property type="molecule type" value="Genomic_DNA"/>
</dbReference>
<gene>
    <name evidence="1" type="ORF">NARC_10237</name>
</gene>
<proteinExistence type="predicted"/>
<evidence type="ECO:0000313" key="2">
    <source>
        <dbReference type="Proteomes" id="UP000315289"/>
    </source>
</evidence>
<name>A0A557SYZ5_9ARCH</name>
<dbReference type="AlphaFoldDB" id="A0A557SYZ5"/>
<sequence>MPSNYDIDLKRVCLFHKKDFNKLSRSKTKVGKSSSDCYKNMKLFR</sequence>
<keyword evidence="2" id="KW-1185">Reference proteome</keyword>
<organism evidence="1 2">
    <name type="scientific">Candidatus Nitrosocosmicus arcticus</name>
    <dbReference type="NCBI Taxonomy" id="2035267"/>
    <lineage>
        <taxon>Archaea</taxon>
        <taxon>Nitrososphaerota</taxon>
        <taxon>Nitrososphaeria</taxon>
        <taxon>Nitrososphaerales</taxon>
        <taxon>Nitrososphaeraceae</taxon>
        <taxon>Candidatus Nitrosocosmicus</taxon>
    </lineage>
</organism>
<evidence type="ECO:0000313" key="1">
    <source>
        <dbReference type="EMBL" id="TVP41831.1"/>
    </source>
</evidence>